<dbReference type="GO" id="GO:0016236">
    <property type="term" value="P:macroautophagy"/>
    <property type="evidence" value="ECO:0007669"/>
    <property type="project" value="TreeGrafter"/>
</dbReference>
<name>A0A1D1UDS5_RAMVA</name>
<dbReference type="PROSITE" id="PS50213">
    <property type="entry name" value="FAS1"/>
    <property type="match status" value="2"/>
</dbReference>
<dbReference type="GO" id="GO:0005615">
    <property type="term" value="C:extracellular space"/>
    <property type="evidence" value="ECO:0007669"/>
    <property type="project" value="TreeGrafter"/>
</dbReference>
<dbReference type="InterPro" id="IPR000782">
    <property type="entry name" value="FAS1_domain"/>
</dbReference>
<dbReference type="EMBL" id="BDGG01000001">
    <property type="protein sequence ID" value="GAU87631.1"/>
    <property type="molecule type" value="Genomic_DNA"/>
</dbReference>
<dbReference type="PANTHER" id="PTHR10900">
    <property type="entry name" value="PERIOSTIN-RELATED"/>
    <property type="match status" value="1"/>
</dbReference>
<evidence type="ECO:0000313" key="2">
    <source>
        <dbReference type="EMBL" id="GAU87631.1"/>
    </source>
</evidence>
<dbReference type="InterPro" id="IPR036378">
    <property type="entry name" value="FAS1_dom_sf"/>
</dbReference>
<protein>
    <recommendedName>
        <fullName evidence="1">FAS1 domain-containing protein</fullName>
    </recommendedName>
</protein>
<dbReference type="Gene3D" id="2.30.180.10">
    <property type="entry name" value="FAS1 domain"/>
    <property type="match status" value="2"/>
</dbReference>
<keyword evidence="3" id="KW-1185">Reference proteome</keyword>
<proteinExistence type="predicted"/>
<dbReference type="Pfam" id="PF02469">
    <property type="entry name" value="Fasciclin"/>
    <property type="match status" value="2"/>
</dbReference>
<evidence type="ECO:0000259" key="1">
    <source>
        <dbReference type="PROSITE" id="PS50213"/>
    </source>
</evidence>
<feature type="domain" description="FAS1" evidence="1">
    <location>
        <begin position="193"/>
        <end position="339"/>
    </location>
</feature>
<dbReference type="AlphaFoldDB" id="A0A1D1UDS5"/>
<dbReference type="SUPFAM" id="SSF82153">
    <property type="entry name" value="FAS1 domain"/>
    <property type="match status" value="2"/>
</dbReference>
<dbReference type="STRING" id="947166.A0A1D1UDS5"/>
<comment type="caution">
    <text evidence="2">The sequence shown here is derived from an EMBL/GenBank/DDBJ whole genome shotgun (WGS) entry which is preliminary data.</text>
</comment>
<evidence type="ECO:0000313" key="3">
    <source>
        <dbReference type="Proteomes" id="UP000186922"/>
    </source>
</evidence>
<organism evidence="2 3">
    <name type="scientific">Ramazzottius varieornatus</name>
    <name type="common">Water bear</name>
    <name type="synonym">Tardigrade</name>
    <dbReference type="NCBI Taxonomy" id="947166"/>
    <lineage>
        <taxon>Eukaryota</taxon>
        <taxon>Metazoa</taxon>
        <taxon>Ecdysozoa</taxon>
        <taxon>Tardigrada</taxon>
        <taxon>Eutardigrada</taxon>
        <taxon>Parachela</taxon>
        <taxon>Hypsibioidea</taxon>
        <taxon>Ramazzottiidae</taxon>
        <taxon>Ramazzottius</taxon>
    </lineage>
</organism>
<reference evidence="2 3" key="1">
    <citation type="journal article" date="2016" name="Nat. Commun.">
        <title>Extremotolerant tardigrade genome and improved radiotolerance of human cultured cells by tardigrade-unique protein.</title>
        <authorList>
            <person name="Hashimoto T."/>
            <person name="Horikawa D.D."/>
            <person name="Saito Y."/>
            <person name="Kuwahara H."/>
            <person name="Kozuka-Hata H."/>
            <person name="Shin-I T."/>
            <person name="Minakuchi Y."/>
            <person name="Ohishi K."/>
            <person name="Motoyama A."/>
            <person name="Aizu T."/>
            <person name="Enomoto A."/>
            <person name="Kondo K."/>
            <person name="Tanaka S."/>
            <person name="Hara Y."/>
            <person name="Koshikawa S."/>
            <person name="Sagara H."/>
            <person name="Miura T."/>
            <person name="Yokobori S."/>
            <person name="Miyagawa K."/>
            <person name="Suzuki Y."/>
            <person name="Kubo T."/>
            <person name="Oyama M."/>
            <person name="Kohara Y."/>
            <person name="Fujiyama A."/>
            <person name="Arakawa K."/>
            <person name="Katayama T."/>
            <person name="Toyoda A."/>
            <person name="Kunieda T."/>
        </authorList>
    </citation>
    <scope>NUCLEOTIDE SEQUENCE [LARGE SCALE GENOMIC DNA]</scope>
    <source>
        <strain evidence="2 3">YOKOZUNA-1</strain>
    </source>
</reference>
<feature type="domain" description="FAS1" evidence="1">
    <location>
        <begin position="35"/>
        <end position="189"/>
    </location>
</feature>
<gene>
    <name evidence="2" type="primary">RvY_00449</name>
    <name evidence="2" type="synonym">RvY_00449.2</name>
    <name evidence="2" type="ORF">RvY_00449-2</name>
</gene>
<dbReference type="PANTHER" id="PTHR10900:SF124">
    <property type="entry name" value="FI05614P"/>
    <property type="match status" value="1"/>
</dbReference>
<dbReference type="Proteomes" id="UP000186922">
    <property type="component" value="Unassembled WGS sequence"/>
</dbReference>
<dbReference type="OrthoDB" id="6414653at2759"/>
<accession>A0A1D1UDS5</accession>
<sequence>MEMLPRHFRFEKTSEFFAVSNGVIHVIDGLLLIEESTVKSKVETQPEFSGFRELIGRMDNSDGSDNVFMEALNPEKDGGKSVTLFLPSNEAVSRLPQEQKWRLRNDRAFLTRILDLHLISNSQHPLLTVDMVNGSSTATAQGRRLSFHKTNKDGNVGLPSVRVDGVESRIVQGDIACSNGVIHVVDSVLGLPFLTVLQILQAEPNLSRTFRAIEHSKDLKAALSTSGNNVTIFAPSDQAWLNLNQGDLARMTSHSHLMTKVIRRHVVHGRRLDGQALRREERFTTIPGDIQIKQAYAENDRSKADPPRIVLSWKGHSASIITYDIPAVNGLIHVLDQVLFDQDFDITQASLSRSNTLTSSVFIAGQLFSLGLFLIS</sequence>
<dbReference type="InterPro" id="IPR050904">
    <property type="entry name" value="Adhesion/Biosynth-related"/>
</dbReference>
<dbReference type="SMART" id="SM00554">
    <property type="entry name" value="FAS1"/>
    <property type="match status" value="2"/>
</dbReference>